<comment type="caution">
    <text evidence="2">The sequence shown here is derived from an EMBL/GenBank/DDBJ whole genome shotgun (WGS) entry which is preliminary data.</text>
</comment>
<feature type="compositionally biased region" description="Low complexity" evidence="1">
    <location>
        <begin position="45"/>
        <end position="75"/>
    </location>
</feature>
<proteinExistence type="predicted"/>
<sequence length="172" mass="17788">MPKPTTTGNMPRRWAETSASVILTSTPLEYVTRRTRGRRGAALLSAALPAGRASPAAAGRRRAAQQAPPSSSAAPRRARAGRGPIAGDGGQLLQRRAPATCGRPLAGGDPRQRRGGLRFGGRAAAAGGAPAAAATSRARAPGQPALVPPERRQWDHNAWVLSQSGYGLFGRC</sequence>
<gene>
    <name evidence="2" type="ORF">PCOR1329_LOCUS20325</name>
</gene>
<keyword evidence="3" id="KW-1185">Reference proteome</keyword>
<feature type="region of interest" description="Disordered" evidence="1">
    <location>
        <begin position="45"/>
        <end position="148"/>
    </location>
</feature>
<evidence type="ECO:0000256" key="1">
    <source>
        <dbReference type="SAM" id="MobiDB-lite"/>
    </source>
</evidence>
<evidence type="ECO:0000313" key="3">
    <source>
        <dbReference type="Proteomes" id="UP001189429"/>
    </source>
</evidence>
<evidence type="ECO:0000313" key="2">
    <source>
        <dbReference type="EMBL" id="CAK0817865.1"/>
    </source>
</evidence>
<name>A0ABN9RFP4_9DINO</name>
<protein>
    <submittedName>
        <fullName evidence="2">Uncharacterized protein</fullName>
    </submittedName>
</protein>
<dbReference type="Proteomes" id="UP001189429">
    <property type="component" value="Unassembled WGS sequence"/>
</dbReference>
<dbReference type="EMBL" id="CAUYUJ010006580">
    <property type="protein sequence ID" value="CAK0817865.1"/>
    <property type="molecule type" value="Genomic_DNA"/>
</dbReference>
<feature type="compositionally biased region" description="Low complexity" evidence="1">
    <location>
        <begin position="120"/>
        <end position="142"/>
    </location>
</feature>
<accession>A0ABN9RFP4</accession>
<reference evidence="2" key="1">
    <citation type="submission" date="2023-10" db="EMBL/GenBank/DDBJ databases">
        <authorList>
            <person name="Chen Y."/>
            <person name="Shah S."/>
            <person name="Dougan E. K."/>
            <person name="Thang M."/>
            <person name="Chan C."/>
        </authorList>
    </citation>
    <scope>NUCLEOTIDE SEQUENCE [LARGE SCALE GENOMIC DNA]</scope>
</reference>
<organism evidence="2 3">
    <name type="scientific">Prorocentrum cordatum</name>
    <dbReference type="NCBI Taxonomy" id="2364126"/>
    <lineage>
        <taxon>Eukaryota</taxon>
        <taxon>Sar</taxon>
        <taxon>Alveolata</taxon>
        <taxon>Dinophyceae</taxon>
        <taxon>Prorocentrales</taxon>
        <taxon>Prorocentraceae</taxon>
        <taxon>Prorocentrum</taxon>
    </lineage>
</organism>